<evidence type="ECO:0000256" key="5">
    <source>
        <dbReference type="ARBA" id="ARBA00023157"/>
    </source>
</evidence>
<reference evidence="9" key="1">
    <citation type="submission" date="2022-01" db="EMBL/GenBank/DDBJ databases">
        <authorList>
            <person name="King R."/>
        </authorList>
    </citation>
    <scope>NUCLEOTIDE SEQUENCE</scope>
</reference>
<dbReference type="InterPro" id="IPR017853">
    <property type="entry name" value="GH"/>
</dbReference>
<evidence type="ECO:0000313" key="10">
    <source>
        <dbReference type="Proteomes" id="UP001153620"/>
    </source>
</evidence>
<dbReference type="Gene3D" id="3.20.20.80">
    <property type="entry name" value="Glycosidases"/>
    <property type="match status" value="1"/>
</dbReference>
<dbReference type="EMBL" id="OU895880">
    <property type="protein sequence ID" value="CAG9812014.1"/>
    <property type="molecule type" value="Genomic_DNA"/>
</dbReference>
<dbReference type="GO" id="GO:0006032">
    <property type="term" value="P:chitin catabolic process"/>
    <property type="evidence" value="ECO:0007669"/>
    <property type="project" value="TreeGrafter"/>
</dbReference>
<feature type="chain" id="PRO_5040278067" description="GH18 domain-containing protein" evidence="7">
    <location>
        <begin position="22"/>
        <end position="439"/>
    </location>
</feature>
<dbReference type="PANTHER" id="PTHR11177:SF235">
    <property type="entry name" value="CHITINASE-LIKE PROTEIN IDGF1-RELATED"/>
    <property type="match status" value="1"/>
</dbReference>
<keyword evidence="6" id="KW-0325">Glycoprotein</keyword>
<dbReference type="InterPro" id="IPR029070">
    <property type="entry name" value="Chitinase_insertion_sf"/>
</dbReference>
<feature type="signal peptide" evidence="7">
    <location>
        <begin position="1"/>
        <end position="21"/>
    </location>
</feature>
<dbReference type="Proteomes" id="UP001153620">
    <property type="component" value="Chromosome 4"/>
</dbReference>
<dbReference type="GO" id="GO:0004568">
    <property type="term" value="F:chitinase activity"/>
    <property type="evidence" value="ECO:0007669"/>
    <property type="project" value="TreeGrafter"/>
</dbReference>
<protein>
    <recommendedName>
        <fullName evidence="8">GH18 domain-containing protein</fullName>
    </recommendedName>
</protein>
<dbReference type="GO" id="GO:0005975">
    <property type="term" value="P:carbohydrate metabolic process"/>
    <property type="evidence" value="ECO:0007669"/>
    <property type="project" value="InterPro"/>
</dbReference>
<comment type="subcellular location">
    <subcellularLocation>
        <location evidence="1">Secreted</location>
    </subcellularLocation>
</comment>
<dbReference type="Pfam" id="PF00704">
    <property type="entry name" value="Glyco_hydro_18"/>
    <property type="match status" value="1"/>
</dbReference>
<evidence type="ECO:0000256" key="3">
    <source>
        <dbReference type="ARBA" id="ARBA00022525"/>
    </source>
</evidence>
<accession>A0A9N9S9P5</accession>
<name>A0A9N9S9P5_9DIPT</name>
<gene>
    <name evidence="9" type="ORF">CHIRRI_LOCUS14821</name>
</gene>
<evidence type="ECO:0000256" key="4">
    <source>
        <dbReference type="ARBA" id="ARBA00022729"/>
    </source>
</evidence>
<dbReference type="GO" id="GO:0005576">
    <property type="term" value="C:extracellular region"/>
    <property type="evidence" value="ECO:0007669"/>
    <property type="project" value="UniProtKB-SubCell"/>
</dbReference>
<evidence type="ECO:0000259" key="8">
    <source>
        <dbReference type="PROSITE" id="PS51910"/>
    </source>
</evidence>
<keyword evidence="5" id="KW-1015">Disulfide bond</keyword>
<sequence>MWWKIAVVSCLLIGASQITETAENDSKVVCYYDSRAFVREGLGKVTLADIEPGLGQCTHLVIGFASINEQKRVVSLNPLRDLDHGNRLYREATFLRSKFPKLKVLLGIGYDVSGDPEKWLQMLETSTARIAFINSAYDLIKTYAFDGIDLAFEFPKIKVKKQRGSVGSFFYSIKKAVGAAGKPVDAKFEEHREEFTSLIRELKNSFRHDGYLLSFTLNPNVNSSLYLDVPQIINNIDWVNIAAFDVQTPLRNKEEADYAAPLYKPSERNPELNIDFQVTDLLARGVPTSKIVVGIPTFARAWKIEDGATSTGVPPLKADGPTDEGIESKQEGLFSYKEVCGMLTNPQNKDLKGERGPVRKVGDPSKRFTPYGFRLPDKDGKFGLWMAYEDPDSAGNKAAYVRGKNLGGVSIMDLTYDDFRGTCTGDKFPILKSAKYRLM</sequence>
<dbReference type="OrthoDB" id="76388at2759"/>
<dbReference type="SUPFAM" id="SSF51445">
    <property type="entry name" value="(Trans)glycosidases"/>
    <property type="match status" value="1"/>
</dbReference>
<dbReference type="Gene3D" id="3.10.50.10">
    <property type="match status" value="1"/>
</dbReference>
<keyword evidence="10" id="KW-1185">Reference proteome</keyword>
<evidence type="ECO:0000256" key="7">
    <source>
        <dbReference type="SAM" id="SignalP"/>
    </source>
</evidence>
<keyword evidence="4 7" id="KW-0732">Signal</keyword>
<keyword evidence="3" id="KW-0964">Secreted</keyword>
<dbReference type="InterPro" id="IPR011583">
    <property type="entry name" value="Chitinase_II/V-like_cat"/>
</dbReference>
<dbReference type="AlphaFoldDB" id="A0A9N9S9P5"/>
<evidence type="ECO:0000256" key="2">
    <source>
        <dbReference type="ARBA" id="ARBA00006606"/>
    </source>
</evidence>
<evidence type="ECO:0000256" key="6">
    <source>
        <dbReference type="ARBA" id="ARBA00023180"/>
    </source>
</evidence>
<dbReference type="InterPro" id="IPR050314">
    <property type="entry name" value="Glycosyl_Hydrlase_18"/>
</dbReference>
<proteinExistence type="inferred from homology"/>
<dbReference type="PROSITE" id="PS51910">
    <property type="entry name" value="GH18_2"/>
    <property type="match status" value="1"/>
</dbReference>
<reference evidence="9" key="2">
    <citation type="submission" date="2022-10" db="EMBL/GenBank/DDBJ databases">
        <authorList>
            <consortium name="ENA_rothamsted_submissions"/>
            <consortium name="culmorum"/>
            <person name="King R."/>
        </authorList>
    </citation>
    <scope>NUCLEOTIDE SEQUENCE</scope>
</reference>
<dbReference type="SMART" id="SM00636">
    <property type="entry name" value="Glyco_18"/>
    <property type="match status" value="1"/>
</dbReference>
<dbReference type="InterPro" id="IPR001223">
    <property type="entry name" value="Glyco_hydro18_cat"/>
</dbReference>
<dbReference type="SUPFAM" id="SSF54556">
    <property type="entry name" value="Chitinase insertion domain"/>
    <property type="match status" value="1"/>
</dbReference>
<evidence type="ECO:0000313" key="9">
    <source>
        <dbReference type="EMBL" id="CAG9812014.1"/>
    </source>
</evidence>
<comment type="similarity">
    <text evidence="2">Belongs to the glycosyl hydrolase 18 family. IDGF subfamily.</text>
</comment>
<dbReference type="FunFam" id="3.20.20.80:FF:000071">
    <property type="entry name" value="Imaginal disc growth factor"/>
    <property type="match status" value="1"/>
</dbReference>
<evidence type="ECO:0000256" key="1">
    <source>
        <dbReference type="ARBA" id="ARBA00004613"/>
    </source>
</evidence>
<organism evidence="9 10">
    <name type="scientific">Chironomus riparius</name>
    <dbReference type="NCBI Taxonomy" id="315576"/>
    <lineage>
        <taxon>Eukaryota</taxon>
        <taxon>Metazoa</taxon>
        <taxon>Ecdysozoa</taxon>
        <taxon>Arthropoda</taxon>
        <taxon>Hexapoda</taxon>
        <taxon>Insecta</taxon>
        <taxon>Pterygota</taxon>
        <taxon>Neoptera</taxon>
        <taxon>Endopterygota</taxon>
        <taxon>Diptera</taxon>
        <taxon>Nematocera</taxon>
        <taxon>Chironomoidea</taxon>
        <taxon>Chironomidae</taxon>
        <taxon>Chironominae</taxon>
        <taxon>Chironomus</taxon>
    </lineage>
</organism>
<dbReference type="PANTHER" id="PTHR11177">
    <property type="entry name" value="CHITINASE"/>
    <property type="match status" value="1"/>
</dbReference>
<feature type="domain" description="GH18" evidence="8">
    <location>
        <begin position="26"/>
        <end position="439"/>
    </location>
</feature>
<dbReference type="GO" id="GO:0008061">
    <property type="term" value="F:chitin binding"/>
    <property type="evidence" value="ECO:0007669"/>
    <property type="project" value="InterPro"/>
</dbReference>